<proteinExistence type="predicted"/>
<dbReference type="STRING" id="121290.APY04_3490"/>
<organism evidence="2 3">
    <name type="scientific">Hyphomicrobium sulfonivorans</name>
    <dbReference type="NCBI Taxonomy" id="121290"/>
    <lineage>
        <taxon>Bacteria</taxon>
        <taxon>Pseudomonadati</taxon>
        <taxon>Pseudomonadota</taxon>
        <taxon>Alphaproteobacteria</taxon>
        <taxon>Hyphomicrobiales</taxon>
        <taxon>Hyphomicrobiaceae</taxon>
        <taxon>Hyphomicrobium</taxon>
    </lineage>
</organism>
<protein>
    <submittedName>
        <fullName evidence="2">Glutathione S-transferase</fullName>
        <ecNumber evidence="2">2.5.1.18</ecNumber>
    </submittedName>
</protein>
<evidence type="ECO:0000313" key="2">
    <source>
        <dbReference type="EMBL" id="KWT64226.1"/>
    </source>
</evidence>
<dbReference type="AlphaFoldDB" id="A0A109B8N8"/>
<sequence>MATNRYQLVIGNKTWSSWSLRPWLAMQASGLPFDEISIPLRQPETKAAILRYSPSGFVPLLIDGDTLVWDSLAILEYLADAHPEAGLWPSDRKDRALARCAAAEMHSGFKELRSICPMDVLAAAPLDPVPEAIENDVRRIVALWRQCRATNAAKAGPFLFGAFTATDAMFAPVASRFRTYLPDLKRFGDDGTAAAYIDAIFALPAMQRWLDGARAEVAAAI</sequence>
<dbReference type="PROSITE" id="PS50404">
    <property type="entry name" value="GST_NTER"/>
    <property type="match status" value="1"/>
</dbReference>
<dbReference type="InterPro" id="IPR036249">
    <property type="entry name" value="Thioredoxin-like_sf"/>
</dbReference>
<dbReference type="GO" id="GO:0006749">
    <property type="term" value="P:glutathione metabolic process"/>
    <property type="evidence" value="ECO:0007669"/>
    <property type="project" value="TreeGrafter"/>
</dbReference>
<comment type="caution">
    <text evidence="2">The sequence shown here is derived from an EMBL/GenBank/DDBJ whole genome shotgun (WGS) entry which is preliminary data.</text>
</comment>
<dbReference type="GO" id="GO:0016034">
    <property type="term" value="F:maleylacetoacetate isomerase activity"/>
    <property type="evidence" value="ECO:0007669"/>
    <property type="project" value="TreeGrafter"/>
</dbReference>
<dbReference type="InterPro" id="IPR040079">
    <property type="entry name" value="Glutathione_S-Trfase"/>
</dbReference>
<reference evidence="2 3" key="1">
    <citation type="submission" date="2015-10" db="EMBL/GenBank/DDBJ databases">
        <title>Transcriptomic analysis of a linuron degrading triple-species bacterial consortium.</title>
        <authorList>
            <person name="Albers P."/>
        </authorList>
    </citation>
    <scope>NUCLEOTIDE SEQUENCE [LARGE SCALE GENOMIC DNA]</scope>
    <source>
        <strain evidence="2 3">WDL6</strain>
    </source>
</reference>
<dbReference type="SUPFAM" id="SSF47616">
    <property type="entry name" value="GST C-terminal domain-like"/>
    <property type="match status" value="1"/>
</dbReference>
<dbReference type="Gene3D" id="3.40.30.10">
    <property type="entry name" value="Glutaredoxin"/>
    <property type="match status" value="1"/>
</dbReference>
<dbReference type="FunFam" id="3.40.30.10:FF:000206">
    <property type="entry name" value="Probable glutathione S-transferase"/>
    <property type="match status" value="1"/>
</dbReference>
<dbReference type="SUPFAM" id="SSF52833">
    <property type="entry name" value="Thioredoxin-like"/>
    <property type="match status" value="1"/>
</dbReference>
<accession>A0A109B8N8</accession>
<dbReference type="Pfam" id="PF13409">
    <property type="entry name" value="GST_N_2"/>
    <property type="match status" value="1"/>
</dbReference>
<evidence type="ECO:0000259" key="1">
    <source>
        <dbReference type="PROSITE" id="PS50404"/>
    </source>
</evidence>
<name>A0A109B8N8_HYPSL</name>
<dbReference type="RefSeq" id="WP_068465223.1">
    <property type="nucleotide sequence ID" value="NZ_LMTR01000094.1"/>
</dbReference>
<dbReference type="InterPro" id="IPR036282">
    <property type="entry name" value="Glutathione-S-Trfase_C_sf"/>
</dbReference>
<gene>
    <name evidence="2" type="ORF">APY04_3490</name>
</gene>
<dbReference type="InterPro" id="IPR004045">
    <property type="entry name" value="Glutathione_S-Trfase_N"/>
</dbReference>
<dbReference type="EMBL" id="LMTR01000094">
    <property type="protein sequence ID" value="KWT64226.1"/>
    <property type="molecule type" value="Genomic_DNA"/>
</dbReference>
<keyword evidence="2" id="KW-0808">Transferase</keyword>
<dbReference type="GO" id="GO:0004364">
    <property type="term" value="F:glutathione transferase activity"/>
    <property type="evidence" value="ECO:0007669"/>
    <property type="project" value="UniProtKB-EC"/>
</dbReference>
<dbReference type="PANTHER" id="PTHR42673:SF4">
    <property type="entry name" value="MALEYLACETOACETATE ISOMERASE"/>
    <property type="match status" value="1"/>
</dbReference>
<dbReference type="PANTHER" id="PTHR42673">
    <property type="entry name" value="MALEYLACETOACETATE ISOMERASE"/>
    <property type="match status" value="1"/>
</dbReference>
<dbReference type="Proteomes" id="UP000059074">
    <property type="component" value="Unassembled WGS sequence"/>
</dbReference>
<keyword evidence="3" id="KW-1185">Reference proteome</keyword>
<evidence type="ECO:0000313" key="3">
    <source>
        <dbReference type="Proteomes" id="UP000059074"/>
    </source>
</evidence>
<dbReference type="Gene3D" id="1.20.1050.10">
    <property type="match status" value="1"/>
</dbReference>
<dbReference type="Pfam" id="PF13410">
    <property type="entry name" value="GST_C_2"/>
    <property type="match status" value="1"/>
</dbReference>
<dbReference type="CDD" id="cd03194">
    <property type="entry name" value="GST_C_3"/>
    <property type="match status" value="1"/>
</dbReference>
<feature type="domain" description="GST N-terminal" evidence="1">
    <location>
        <begin position="6"/>
        <end position="86"/>
    </location>
</feature>
<dbReference type="SFLD" id="SFLDS00019">
    <property type="entry name" value="Glutathione_Transferase_(cytos"/>
    <property type="match status" value="1"/>
</dbReference>
<dbReference type="EC" id="2.5.1.18" evidence="2"/>
<dbReference type="GO" id="GO:0006559">
    <property type="term" value="P:L-phenylalanine catabolic process"/>
    <property type="evidence" value="ECO:0007669"/>
    <property type="project" value="TreeGrafter"/>
</dbReference>
<dbReference type="CDD" id="cd03043">
    <property type="entry name" value="GST_N_1"/>
    <property type="match status" value="1"/>
</dbReference>
<dbReference type="PATRIC" id="fig|121290.4.peg.1852"/>
<dbReference type="OrthoDB" id="9799538at2"/>